<dbReference type="PANTHER" id="PTHR24359">
    <property type="entry name" value="SERINE/THREONINE-PROTEIN KINASE SBK1"/>
    <property type="match status" value="1"/>
</dbReference>
<dbReference type="Gene3D" id="1.10.510.10">
    <property type="entry name" value="Transferase(Phosphotransferase) domain 1"/>
    <property type="match status" value="1"/>
</dbReference>
<evidence type="ECO:0000313" key="4">
    <source>
        <dbReference type="Proteomes" id="UP001369815"/>
    </source>
</evidence>
<evidence type="ECO:0000256" key="1">
    <source>
        <dbReference type="SAM" id="MobiDB-lite"/>
    </source>
</evidence>
<name>A0AAX6MG19_9PEZI</name>
<reference evidence="3 4" key="1">
    <citation type="journal article" date="2024" name="Front Chem Biol">
        <title>Unveiling the potential of Daldinia eschscholtzii MFLUCC 19-0629 through bioactivity and bioinformatics studies for enhanced sustainable agriculture production.</title>
        <authorList>
            <person name="Brooks S."/>
            <person name="Weaver J.A."/>
            <person name="Klomchit A."/>
            <person name="Alharthi S.A."/>
            <person name="Onlamun T."/>
            <person name="Nurani R."/>
            <person name="Vong T.K."/>
            <person name="Alberti F."/>
            <person name="Greco C."/>
        </authorList>
    </citation>
    <scope>NUCLEOTIDE SEQUENCE [LARGE SCALE GENOMIC DNA]</scope>
    <source>
        <strain evidence="3">MFLUCC 19-0629</strain>
    </source>
</reference>
<proteinExistence type="predicted"/>
<sequence length="941" mass="106030">MPTLSESVLDNYAAQILGVASNNATGQERSLHKLSLESRLVKTFAILVLIGKVETIPSFLASGFTDSLLPIAGVHIHGEGAWRCFDKWTISSIEAFIETQWVVLSPFLSAPKTDVSLYNFPAQIILPILEDDPATTLPVRFGGYSAVRKVRIHHRHHDFGENQDNPYFALKKLRSQYIEDFQREVAALRPFVVSPHLHVVKLLAAFRHDDSFYLLFPWAEGGSLHTFWKDNPRPVPTASLSRWISEQCLGIATALGQIHHGPDSLRTDSSSYCGRHGDIKPSNILLFQKDPDKNSVLTLSDFGLGKLNHHTEKRGDRPVGFSPTYRAPELDLKGEINSAYDIWSLGCVFLELLTWVSRGWEGVQSFALSRVDVDQRFSKVGKRDDGFFSITARQGGSSGARLKKGVSLWVNNLSTEKTLSPYIRDFMNFTRNDLLDTNWETRATISRVVEKLQCLRQRCLEDPTYTVAIPRPRKPPWPPQKLASLYQDNSSTLKSQTQPTSLNMDQLTSSNGLNLPDSMTMPHQDGYWPNFDGQHYGIINDSEMFNFTQNNVMSMEGVSGSHQFGALSHPRIHAKRQIPPEQNAHGSPTSRRRTSDNMTGYRKTIDEPKKKKVRKKGGTATRSPSKDKSPKIPEQDPVQAPSCEVAESSGPTAEGKMFACPFYKQNPEKYNTKAWKACAVPEGRTIPRLKEHIYRNHYSNRQRCDRCFAEFEKISDLQRHRRSEMRCPIRDAHADIDTIDEAQKHEMQKKQRGISEEEKWKKIYRIIFRLDPTSEVPSPYCDATEIQSSAGRDNQNDTGTVAEFEAFLHRRLADDGNQDASQINGCLDLVKRFQQERMQEQSVAAMLSEIPSLTFDYPDNTARTFESPDCPTSTLATVDDSVPSIDFSTAGTDDPPAPPLWDDSFTAHFDKVFSSDKPYSFPNSFPDSFSLEDEGGRLPGG</sequence>
<dbReference type="CDD" id="cd00180">
    <property type="entry name" value="PKc"/>
    <property type="match status" value="1"/>
</dbReference>
<dbReference type="PROSITE" id="PS50011">
    <property type="entry name" value="PROTEIN_KINASE_DOM"/>
    <property type="match status" value="1"/>
</dbReference>
<dbReference type="Proteomes" id="UP001369815">
    <property type="component" value="Unassembled WGS sequence"/>
</dbReference>
<dbReference type="EMBL" id="JBANMG010000006">
    <property type="protein sequence ID" value="KAK6951569.1"/>
    <property type="molecule type" value="Genomic_DNA"/>
</dbReference>
<organism evidence="3 4">
    <name type="scientific">Daldinia eschscholtzii</name>
    <dbReference type="NCBI Taxonomy" id="292717"/>
    <lineage>
        <taxon>Eukaryota</taxon>
        <taxon>Fungi</taxon>
        <taxon>Dikarya</taxon>
        <taxon>Ascomycota</taxon>
        <taxon>Pezizomycotina</taxon>
        <taxon>Sordariomycetes</taxon>
        <taxon>Xylariomycetidae</taxon>
        <taxon>Xylariales</taxon>
        <taxon>Hypoxylaceae</taxon>
        <taxon>Daldinia</taxon>
    </lineage>
</organism>
<dbReference type="SUPFAM" id="SSF56112">
    <property type="entry name" value="Protein kinase-like (PK-like)"/>
    <property type="match status" value="1"/>
</dbReference>
<dbReference type="SMART" id="SM00220">
    <property type="entry name" value="S_TKc"/>
    <property type="match status" value="1"/>
</dbReference>
<keyword evidence="4" id="KW-1185">Reference proteome</keyword>
<gene>
    <name evidence="3" type="ORF">Daesc_006091</name>
</gene>
<evidence type="ECO:0000313" key="3">
    <source>
        <dbReference type="EMBL" id="KAK6951569.1"/>
    </source>
</evidence>
<accession>A0AAX6MG19</accession>
<dbReference type="Pfam" id="PF00069">
    <property type="entry name" value="Pkinase"/>
    <property type="match status" value="1"/>
</dbReference>
<dbReference type="AlphaFoldDB" id="A0AAX6MG19"/>
<feature type="domain" description="Protein kinase" evidence="2">
    <location>
        <begin position="133"/>
        <end position="465"/>
    </location>
</feature>
<dbReference type="GO" id="GO:0004674">
    <property type="term" value="F:protein serine/threonine kinase activity"/>
    <property type="evidence" value="ECO:0007669"/>
    <property type="project" value="TreeGrafter"/>
</dbReference>
<dbReference type="InterPro" id="IPR000719">
    <property type="entry name" value="Prot_kinase_dom"/>
</dbReference>
<dbReference type="GO" id="GO:0005524">
    <property type="term" value="F:ATP binding"/>
    <property type="evidence" value="ECO:0007669"/>
    <property type="project" value="InterPro"/>
</dbReference>
<feature type="compositionally biased region" description="Basic and acidic residues" evidence="1">
    <location>
        <begin position="624"/>
        <end position="634"/>
    </location>
</feature>
<dbReference type="InterPro" id="IPR011009">
    <property type="entry name" value="Kinase-like_dom_sf"/>
</dbReference>
<dbReference type="PANTHER" id="PTHR24359:SF37">
    <property type="entry name" value="PROTEIN KINASE DOMAIN-CONTAINING PROTEIN"/>
    <property type="match status" value="1"/>
</dbReference>
<evidence type="ECO:0000259" key="2">
    <source>
        <dbReference type="PROSITE" id="PS50011"/>
    </source>
</evidence>
<feature type="region of interest" description="Disordered" evidence="1">
    <location>
        <begin position="917"/>
        <end position="941"/>
    </location>
</feature>
<comment type="caution">
    <text evidence="3">The sequence shown here is derived from an EMBL/GenBank/DDBJ whole genome shotgun (WGS) entry which is preliminary data.</text>
</comment>
<feature type="region of interest" description="Disordered" evidence="1">
    <location>
        <begin position="576"/>
        <end position="654"/>
    </location>
</feature>
<protein>
    <recommendedName>
        <fullName evidence="2">Protein kinase domain-containing protein</fullName>
    </recommendedName>
</protein>